<dbReference type="Pfam" id="PF02870">
    <property type="entry name" value="Methyltransf_1N"/>
    <property type="match status" value="1"/>
</dbReference>
<dbReference type="InterPro" id="IPR036388">
    <property type="entry name" value="WH-like_DNA-bd_sf"/>
</dbReference>
<dbReference type="GO" id="GO:0006307">
    <property type="term" value="P:DNA alkylation repair"/>
    <property type="evidence" value="ECO:0007669"/>
    <property type="project" value="UniProtKB-UniRule"/>
</dbReference>
<dbReference type="GO" id="GO:0032259">
    <property type="term" value="P:methylation"/>
    <property type="evidence" value="ECO:0007669"/>
    <property type="project" value="UniProtKB-KW"/>
</dbReference>
<comment type="miscellaneous">
    <text evidence="9">This enzyme catalyzes only one turnover and therefore is not strictly catalytic. According to one definition, an enzyme is a biocatalyst that acts repeatedly and over many reaction cycles.</text>
</comment>
<feature type="domain" description="Methylguanine DNA methyltransferase ribonuclease-like" evidence="11">
    <location>
        <begin position="1"/>
        <end position="69"/>
    </location>
</feature>
<evidence type="ECO:0000256" key="8">
    <source>
        <dbReference type="ARBA" id="ARBA00049348"/>
    </source>
</evidence>
<evidence type="ECO:0000313" key="14">
    <source>
        <dbReference type="Proteomes" id="UP000248798"/>
    </source>
</evidence>
<dbReference type="FunFam" id="1.10.10.10:FF:000214">
    <property type="entry name" value="Methylated-DNA--protein-cysteine methyltransferase"/>
    <property type="match status" value="1"/>
</dbReference>
<dbReference type="InterPro" id="IPR023546">
    <property type="entry name" value="MGMT"/>
</dbReference>
<dbReference type="Pfam" id="PF01035">
    <property type="entry name" value="DNA_binding_1"/>
    <property type="match status" value="1"/>
</dbReference>
<comment type="similarity">
    <text evidence="2 9">Belongs to the MGMT family.</text>
</comment>
<dbReference type="CDD" id="cd06445">
    <property type="entry name" value="ATase"/>
    <property type="match status" value="1"/>
</dbReference>
<evidence type="ECO:0000313" key="15">
    <source>
        <dbReference type="Proteomes" id="UP000293902"/>
    </source>
</evidence>
<evidence type="ECO:0000256" key="9">
    <source>
        <dbReference type="HAMAP-Rule" id="MF_00772"/>
    </source>
</evidence>
<dbReference type="InterPro" id="IPR036631">
    <property type="entry name" value="MGMT_N_sf"/>
</dbReference>
<dbReference type="EC" id="2.1.1.63" evidence="9"/>
<accession>A0A328FB15</accession>
<dbReference type="Gene3D" id="3.30.160.70">
    <property type="entry name" value="Methylated DNA-protein cysteine methyltransferase domain"/>
    <property type="match status" value="1"/>
</dbReference>
<dbReference type="SUPFAM" id="SSF53155">
    <property type="entry name" value="Methylated DNA-protein cysteine methyltransferase domain"/>
    <property type="match status" value="1"/>
</dbReference>
<dbReference type="InterPro" id="IPR001497">
    <property type="entry name" value="MethylDNA_cys_MeTrfase_AS"/>
</dbReference>
<dbReference type="RefSeq" id="WP_111957640.1">
    <property type="nucleotide sequence ID" value="NZ_CP036313.1"/>
</dbReference>
<evidence type="ECO:0000256" key="1">
    <source>
        <dbReference type="ARBA" id="ARBA00001286"/>
    </source>
</evidence>
<dbReference type="SUPFAM" id="SSF46767">
    <property type="entry name" value="Methylated DNA-protein cysteine methyltransferase, C-terminal domain"/>
    <property type="match status" value="1"/>
</dbReference>
<keyword evidence="4 9" id="KW-0489">Methyltransferase</keyword>
<dbReference type="PROSITE" id="PS00374">
    <property type="entry name" value="MGMT"/>
    <property type="match status" value="1"/>
</dbReference>
<dbReference type="EMBL" id="CP036313">
    <property type="protein sequence ID" value="QBH14517.1"/>
    <property type="molecule type" value="Genomic_DNA"/>
</dbReference>
<dbReference type="OrthoDB" id="9802228at2"/>
<comment type="catalytic activity">
    <reaction evidence="8 9">
        <text>a 6-O-methyl-2'-deoxyguanosine in DNA + L-cysteinyl-[protein] = S-methyl-L-cysteinyl-[protein] + a 2'-deoxyguanosine in DNA</text>
        <dbReference type="Rhea" id="RHEA:24000"/>
        <dbReference type="Rhea" id="RHEA-COMP:10131"/>
        <dbReference type="Rhea" id="RHEA-COMP:10132"/>
        <dbReference type="Rhea" id="RHEA-COMP:11367"/>
        <dbReference type="Rhea" id="RHEA-COMP:11368"/>
        <dbReference type="ChEBI" id="CHEBI:29950"/>
        <dbReference type="ChEBI" id="CHEBI:82612"/>
        <dbReference type="ChEBI" id="CHEBI:85445"/>
        <dbReference type="ChEBI" id="CHEBI:85448"/>
        <dbReference type="EC" id="2.1.1.63"/>
    </reaction>
</comment>
<dbReference type="AlphaFoldDB" id="A0A328FB15"/>
<dbReference type="Gene3D" id="1.10.10.10">
    <property type="entry name" value="Winged helix-like DNA-binding domain superfamily/Winged helix DNA-binding domain"/>
    <property type="match status" value="1"/>
</dbReference>
<dbReference type="NCBIfam" id="TIGR00589">
    <property type="entry name" value="ogt"/>
    <property type="match status" value="1"/>
</dbReference>
<dbReference type="InterPro" id="IPR036217">
    <property type="entry name" value="MethylDNA_cys_MeTrfase_DNAb"/>
</dbReference>
<dbReference type="InterPro" id="IPR014048">
    <property type="entry name" value="MethylDNA_cys_MeTrfase_DNA-bd"/>
</dbReference>
<keyword evidence="3 9" id="KW-0963">Cytoplasm</keyword>
<evidence type="ECO:0000256" key="4">
    <source>
        <dbReference type="ARBA" id="ARBA00022603"/>
    </source>
</evidence>
<reference evidence="12 15" key="2">
    <citation type="submission" date="2019-02" db="EMBL/GenBank/DDBJ databases">
        <title>Complete genome sequence of Desulfobacter hydrogenophilus AcRS1.</title>
        <authorList>
            <person name="Marietou A."/>
            <person name="Lund M.B."/>
            <person name="Marshall I.P.G."/>
            <person name="Schreiber L."/>
            <person name="Jorgensen B."/>
        </authorList>
    </citation>
    <scope>NUCLEOTIDE SEQUENCE [LARGE SCALE GENOMIC DNA]</scope>
    <source>
        <strain evidence="12 15">AcRS1</strain>
    </source>
</reference>
<evidence type="ECO:0000256" key="2">
    <source>
        <dbReference type="ARBA" id="ARBA00008711"/>
    </source>
</evidence>
<reference evidence="13 14" key="1">
    <citation type="submission" date="2018-06" db="EMBL/GenBank/DDBJ databases">
        <title>Complete Genome Sequence of Desulfobacter hydrogenophilus (DSM3380).</title>
        <authorList>
            <person name="Marietou A."/>
            <person name="Schreiber L."/>
            <person name="Marshall I."/>
            <person name="Jorgensen B."/>
        </authorList>
    </citation>
    <scope>NUCLEOTIDE SEQUENCE [LARGE SCALE GENOMIC DNA]</scope>
    <source>
        <strain evidence="13 14">DSM 3380</strain>
    </source>
</reference>
<evidence type="ECO:0000256" key="5">
    <source>
        <dbReference type="ARBA" id="ARBA00022679"/>
    </source>
</evidence>
<protein>
    <recommendedName>
        <fullName evidence="9">Methylated-DNA--protein-cysteine methyltransferase</fullName>
        <ecNumber evidence="9">2.1.1.63</ecNumber>
    </recommendedName>
    <alternativeName>
        <fullName evidence="9">6-O-methylguanine-DNA methyltransferase</fullName>
        <shortName evidence="9">MGMT</shortName>
    </alternativeName>
    <alternativeName>
        <fullName evidence="9">O-6-methylguanine-DNA-alkyltransferase</fullName>
    </alternativeName>
</protein>
<dbReference type="HAMAP" id="MF_00772">
    <property type="entry name" value="OGT"/>
    <property type="match status" value="1"/>
</dbReference>
<proteinExistence type="inferred from homology"/>
<comment type="catalytic activity">
    <reaction evidence="1 9">
        <text>a 4-O-methyl-thymidine in DNA + L-cysteinyl-[protein] = a thymidine in DNA + S-methyl-L-cysteinyl-[protein]</text>
        <dbReference type="Rhea" id="RHEA:53428"/>
        <dbReference type="Rhea" id="RHEA-COMP:10131"/>
        <dbReference type="Rhea" id="RHEA-COMP:10132"/>
        <dbReference type="Rhea" id="RHEA-COMP:13555"/>
        <dbReference type="Rhea" id="RHEA-COMP:13556"/>
        <dbReference type="ChEBI" id="CHEBI:29950"/>
        <dbReference type="ChEBI" id="CHEBI:82612"/>
        <dbReference type="ChEBI" id="CHEBI:137386"/>
        <dbReference type="ChEBI" id="CHEBI:137387"/>
        <dbReference type="EC" id="2.1.1.63"/>
    </reaction>
</comment>
<feature type="domain" description="Methylated-DNA-[protein]-cysteine S-methyltransferase DNA binding" evidence="10">
    <location>
        <begin position="74"/>
        <end position="153"/>
    </location>
</feature>
<sequence length="154" mass="17292">MRYRYINSQIGPLMLAGHTTLELIRFPVKGKKKAPEIGWVEDNTRFPDAVFQLAQYFEGRLKQFDLDLQPIGTDFQKQVWQALLTIPYGTTVTYGEIAKRIHNPKAFRAVGLANRCNPIPIIIPCHRVIGKNGKLTGFAGGLGIKQALLDLEKS</sequence>
<dbReference type="Proteomes" id="UP000293902">
    <property type="component" value="Chromosome"/>
</dbReference>
<dbReference type="PANTHER" id="PTHR10815:SF5">
    <property type="entry name" value="METHYLATED-DNA--PROTEIN-CYSTEINE METHYLTRANSFERASE"/>
    <property type="match status" value="1"/>
</dbReference>
<dbReference type="EMBL" id="QLNI01000027">
    <property type="protein sequence ID" value="RAM01426.1"/>
    <property type="molecule type" value="Genomic_DNA"/>
</dbReference>
<evidence type="ECO:0000259" key="10">
    <source>
        <dbReference type="Pfam" id="PF01035"/>
    </source>
</evidence>
<dbReference type="PANTHER" id="PTHR10815">
    <property type="entry name" value="METHYLATED-DNA--PROTEIN-CYSTEINE METHYLTRANSFERASE"/>
    <property type="match status" value="1"/>
</dbReference>
<comment type="subcellular location">
    <subcellularLocation>
        <location evidence="9">Cytoplasm</location>
    </subcellularLocation>
</comment>
<feature type="active site" description="Nucleophile; methyl group acceptor" evidence="9">
    <location>
        <position position="125"/>
    </location>
</feature>
<keyword evidence="15" id="KW-1185">Reference proteome</keyword>
<name>A0A328FB15_9BACT</name>
<keyword evidence="7 9" id="KW-0234">DNA repair</keyword>
<organism evidence="13 14">
    <name type="scientific">Desulfobacter hydrogenophilus</name>
    <dbReference type="NCBI Taxonomy" id="2291"/>
    <lineage>
        <taxon>Bacteria</taxon>
        <taxon>Pseudomonadati</taxon>
        <taxon>Thermodesulfobacteriota</taxon>
        <taxon>Desulfobacteria</taxon>
        <taxon>Desulfobacterales</taxon>
        <taxon>Desulfobacteraceae</taxon>
        <taxon>Desulfobacter</taxon>
    </lineage>
</organism>
<evidence type="ECO:0000313" key="12">
    <source>
        <dbReference type="EMBL" id="QBH14517.1"/>
    </source>
</evidence>
<evidence type="ECO:0000313" key="13">
    <source>
        <dbReference type="EMBL" id="RAM01426.1"/>
    </source>
</evidence>
<dbReference type="Proteomes" id="UP000248798">
    <property type="component" value="Unassembled WGS sequence"/>
</dbReference>
<dbReference type="InterPro" id="IPR008332">
    <property type="entry name" value="MethylG_MeTrfase_N"/>
</dbReference>
<evidence type="ECO:0000259" key="11">
    <source>
        <dbReference type="Pfam" id="PF02870"/>
    </source>
</evidence>
<gene>
    <name evidence="13" type="ORF">DO021_13785</name>
    <name evidence="12" type="ORF">EYB58_17245</name>
</gene>
<evidence type="ECO:0000256" key="7">
    <source>
        <dbReference type="ARBA" id="ARBA00023204"/>
    </source>
</evidence>
<keyword evidence="5 9" id="KW-0808">Transferase</keyword>
<evidence type="ECO:0000256" key="6">
    <source>
        <dbReference type="ARBA" id="ARBA00022763"/>
    </source>
</evidence>
<dbReference type="GO" id="GO:0003908">
    <property type="term" value="F:methylated-DNA-[protein]-cysteine S-methyltransferase activity"/>
    <property type="evidence" value="ECO:0007669"/>
    <property type="project" value="UniProtKB-UniRule"/>
</dbReference>
<keyword evidence="6 9" id="KW-0227">DNA damage</keyword>
<dbReference type="GO" id="GO:0005737">
    <property type="term" value="C:cytoplasm"/>
    <property type="evidence" value="ECO:0007669"/>
    <property type="project" value="UniProtKB-SubCell"/>
</dbReference>
<evidence type="ECO:0000256" key="3">
    <source>
        <dbReference type="ARBA" id="ARBA00022490"/>
    </source>
</evidence>
<comment type="function">
    <text evidence="9">Involved in the cellular defense against the biological effects of O6-methylguanine (O6-MeG) and O4-methylthymine (O4-MeT) in DNA. Repairs the methylated nucleobase in DNA by stoichiometrically transferring the methyl group to a cysteine residue in the enzyme. This is a suicide reaction: the enzyme is irreversibly inactivated.</text>
</comment>